<dbReference type="Gene3D" id="3.40.50.300">
    <property type="entry name" value="P-loop containing nucleotide triphosphate hydrolases"/>
    <property type="match status" value="1"/>
</dbReference>
<evidence type="ECO:0000313" key="2">
    <source>
        <dbReference type="EMBL" id="RDW72820.1"/>
    </source>
</evidence>
<dbReference type="PANTHER" id="PTHR36978">
    <property type="entry name" value="P-LOOP CONTAINING NUCLEOTIDE TRIPHOSPHATE HYDROLASE"/>
    <property type="match status" value="1"/>
</dbReference>
<evidence type="ECO:0000313" key="3">
    <source>
        <dbReference type="Proteomes" id="UP000256645"/>
    </source>
</evidence>
<evidence type="ECO:0008006" key="4">
    <source>
        <dbReference type="Google" id="ProtNLM"/>
    </source>
</evidence>
<dbReference type="InterPro" id="IPR027417">
    <property type="entry name" value="P-loop_NTPase"/>
</dbReference>
<proteinExistence type="predicted"/>
<sequence length="279" mass="32266">MPDDKSPKPQLYLPPTNIDRHQCKRVVPMEVFSLGWSRTGTSSMKAALQILGYNDVYHMSNNFGNVLDTDMWNEAYKAKYNLAGKPFGRAEWDQLLGHCMATTDAPAFSFAPELIDAYPEAKVILCERDVEKWYQSVAFIINATFSPAFRIFAWTDPFWMGKIHRIMMWNMRADYKAQTAQEAKANAKQCYLDHYAMVRRITPKERLLNYTLGDGWEPLCAFLGKPVPNVPFPHLNETKFLQEFVDFHMKRMLKRSLRNFAVVISVMGVFGYGVYRTML</sequence>
<accession>A0A3D8RFT5</accession>
<evidence type="ECO:0000256" key="1">
    <source>
        <dbReference type="SAM" id="Phobius"/>
    </source>
</evidence>
<feature type="transmembrane region" description="Helical" evidence="1">
    <location>
        <begin position="257"/>
        <end position="275"/>
    </location>
</feature>
<dbReference type="PANTHER" id="PTHR36978:SF4">
    <property type="entry name" value="P-LOOP CONTAINING NUCLEOSIDE TRIPHOSPHATE HYDROLASE PROTEIN"/>
    <property type="match status" value="1"/>
</dbReference>
<protein>
    <recommendedName>
        <fullName evidence="4">NAD dependent epimerase/dehydratase</fullName>
    </recommendedName>
</protein>
<keyword evidence="1" id="KW-0812">Transmembrane</keyword>
<dbReference type="Pfam" id="PF17784">
    <property type="entry name" value="Sulfotransfer_4"/>
    <property type="match status" value="1"/>
</dbReference>
<dbReference type="EMBL" id="PDLM01000007">
    <property type="protein sequence ID" value="RDW72820.1"/>
    <property type="molecule type" value="Genomic_DNA"/>
</dbReference>
<dbReference type="STRING" id="1849047.A0A3D8RFT5"/>
<dbReference type="AlphaFoldDB" id="A0A3D8RFT5"/>
<dbReference type="OrthoDB" id="408152at2759"/>
<keyword evidence="3" id="KW-1185">Reference proteome</keyword>
<keyword evidence="1" id="KW-1133">Transmembrane helix</keyword>
<organism evidence="2 3">
    <name type="scientific">Coleophoma cylindrospora</name>
    <dbReference type="NCBI Taxonomy" id="1849047"/>
    <lineage>
        <taxon>Eukaryota</taxon>
        <taxon>Fungi</taxon>
        <taxon>Dikarya</taxon>
        <taxon>Ascomycota</taxon>
        <taxon>Pezizomycotina</taxon>
        <taxon>Leotiomycetes</taxon>
        <taxon>Helotiales</taxon>
        <taxon>Dermateaceae</taxon>
        <taxon>Coleophoma</taxon>
    </lineage>
</organism>
<dbReference type="Proteomes" id="UP000256645">
    <property type="component" value="Unassembled WGS sequence"/>
</dbReference>
<comment type="caution">
    <text evidence="2">The sequence shown here is derived from an EMBL/GenBank/DDBJ whole genome shotgun (WGS) entry which is preliminary data.</text>
</comment>
<dbReference type="SUPFAM" id="SSF52540">
    <property type="entry name" value="P-loop containing nucleoside triphosphate hydrolases"/>
    <property type="match status" value="1"/>
</dbReference>
<dbReference type="InterPro" id="IPR040632">
    <property type="entry name" value="Sulfotransfer_4"/>
</dbReference>
<keyword evidence="1" id="KW-0472">Membrane</keyword>
<gene>
    <name evidence="2" type="ORF">BP6252_06727</name>
</gene>
<reference evidence="2 3" key="1">
    <citation type="journal article" date="2018" name="IMA Fungus">
        <title>IMA Genome-F 9: Draft genome sequence of Annulohypoxylon stygium, Aspergillus mulundensis, Berkeleyomyces basicola (syn. Thielaviopsis basicola), Ceratocystis smalleyi, two Cercospora beticola strains, Coleophoma cylindrospora, Fusarium fracticaudum, Phialophora cf. hyalina, and Morchella septimelata.</title>
        <authorList>
            <person name="Wingfield B.D."/>
            <person name="Bills G.F."/>
            <person name="Dong Y."/>
            <person name="Huang W."/>
            <person name="Nel W.J."/>
            <person name="Swalarsk-Parry B.S."/>
            <person name="Vaghefi N."/>
            <person name="Wilken P.M."/>
            <person name="An Z."/>
            <person name="de Beer Z.W."/>
            <person name="De Vos L."/>
            <person name="Chen L."/>
            <person name="Duong T.A."/>
            <person name="Gao Y."/>
            <person name="Hammerbacher A."/>
            <person name="Kikkert J.R."/>
            <person name="Li Y."/>
            <person name="Li H."/>
            <person name="Li K."/>
            <person name="Li Q."/>
            <person name="Liu X."/>
            <person name="Ma X."/>
            <person name="Naidoo K."/>
            <person name="Pethybridge S.J."/>
            <person name="Sun J."/>
            <person name="Steenkamp E.T."/>
            <person name="van der Nest M.A."/>
            <person name="van Wyk S."/>
            <person name="Wingfield M.J."/>
            <person name="Xiong C."/>
            <person name="Yue Q."/>
            <person name="Zhang X."/>
        </authorList>
    </citation>
    <scope>NUCLEOTIDE SEQUENCE [LARGE SCALE GENOMIC DNA]</scope>
    <source>
        <strain evidence="2 3">BP6252</strain>
    </source>
</reference>
<name>A0A3D8RFT5_9HELO</name>